<feature type="non-terminal residue" evidence="10">
    <location>
        <position position="160"/>
    </location>
</feature>
<dbReference type="AlphaFoldDB" id="A0A4V1IX32"/>
<evidence type="ECO:0000313" key="10">
    <source>
        <dbReference type="EMBL" id="RKP09649.1"/>
    </source>
</evidence>
<keyword evidence="6" id="KW-0472">Membrane</keyword>
<dbReference type="GO" id="GO:0006048">
    <property type="term" value="P:UDP-N-acetylglucosamine biosynthetic process"/>
    <property type="evidence" value="ECO:0007669"/>
    <property type="project" value="UniProtKB-UniRule"/>
</dbReference>
<evidence type="ECO:0000256" key="2">
    <source>
        <dbReference type="ARBA" id="ARBA00004586"/>
    </source>
</evidence>
<evidence type="ECO:0000256" key="5">
    <source>
        <dbReference type="ARBA" id="ARBA00022824"/>
    </source>
</evidence>
<proteinExistence type="inferred from homology"/>
<evidence type="ECO:0000256" key="8">
    <source>
        <dbReference type="RuleBase" id="RU365086"/>
    </source>
</evidence>
<evidence type="ECO:0000256" key="3">
    <source>
        <dbReference type="ARBA" id="ARBA00011738"/>
    </source>
</evidence>
<dbReference type="PANTHER" id="PTHR13355:SF11">
    <property type="entry name" value="GLUCOSAMINE 6-PHOSPHATE N-ACETYLTRANSFERASE"/>
    <property type="match status" value="1"/>
</dbReference>
<dbReference type="Gene3D" id="3.40.630.30">
    <property type="match status" value="1"/>
</dbReference>
<dbReference type="FunFam" id="3.40.630.30:FF:000048">
    <property type="entry name" value="Glucosamine 6-phosphate N-acetyltransferase"/>
    <property type="match status" value="1"/>
</dbReference>
<comment type="subunit">
    <text evidence="3">Homodimer.</text>
</comment>
<comment type="catalytic activity">
    <reaction evidence="8">
        <text>D-glucosamine 6-phosphate + acetyl-CoA = N-acetyl-D-glucosamine 6-phosphate + CoA + H(+)</text>
        <dbReference type="Rhea" id="RHEA:10292"/>
        <dbReference type="ChEBI" id="CHEBI:15378"/>
        <dbReference type="ChEBI" id="CHEBI:57287"/>
        <dbReference type="ChEBI" id="CHEBI:57288"/>
        <dbReference type="ChEBI" id="CHEBI:57513"/>
        <dbReference type="ChEBI" id="CHEBI:58725"/>
        <dbReference type="EC" id="2.3.1.4"/>
    </reaction>
</comment>
<dbReference type="SUPFAM" id="SSF55729">
    <property type="entry name" value="Acyl-CoA N-acyltransferases (Nat)"/>
    <property type="match status" value="1"/>
</dbReference>
<dbReference type="GO" id="GO:0005789">
    <property type="term" value="C:endoplasmic reticulum membrane"/>
    <property type="evidence" value="ECO:0007669"/>
    <property type="project" value="UniProtKB-SubCell"/>
</dbReference>
<evidence type="ECO:0000256" key="1">
    <source>
        <dbReference type="ARBA" id="ARBA00004184"/>
    </source>
</evidence>
<dbReference type="InterPro" id="IPR039143">
    <property type="entry name" value="GNPNAT1-like"/>
</dbReference>
<accession>A0A4V1IX32</accession>
<feature type="domain" description="N-acetyltransferase" evidence="9">
    <location>
        <begin position="19"/>
        <end position="160"/>
    </location>
</feature>
<name>A0A4V1IX32_9FUNG</name>
<organism evidence="10 11">
    <name type="scientific">Thamnocephalis sphaerospora</name>
    <dbReference type="NCBI Taxonomy" id="78915"/>
    <lineage>
        <taxon>Eukaryota</taxon>
        <taxon>Fungi</taxon>
        <taxon>Fungi incertae sedis</taxon>
        <taxon>Zoopagomycota</taxon>
        <taxon>Zoopagomycotina</taxon>
        <taxon>Zoopagomycetes</taxon>
        <taxon>Zoopagales</taxon>
        <taxon>Sigmoideomycetaceae</taxon>
        <taxon>Thamnocephalis</taxon>
    </lineage>
</organism>
<keyword evidence="7 8" id="KW-0012">Acyltransferase</keyword>
<evidence type="ECO:0000256" key="6">
    <source>
        <dbReference type="ARBA" id="ARBA00023136"/>
    </source>
</evidence>
<comment type="subcellular location">
    <subcellularLocation>
        <location evidence="1">Endomembrane system</location>
        <topology evidence="1">Peripheral membrane protein</topology>
    </subcellularLocation>
    <subcellularLocation>
        <location evidence="2">Endoplasmic reticulum membrane</location>
    </subcellularLocation>
</comment>
<protein>
    <recommendedName>
        <fullName evidence="8">Glucosamine 6-phosphate N-acetyltransferase</fullName>
        <ecNumber evidence="8">2.3.1.4</ecNumber>
    </recommendedName>
</protein>
<dbReference type="STRING" id="78915.A0A4V1IX32"/>
<dbReference type="InterPro" id="IPR000182">
    <property type="entry name" value="GNAT_dom"/>
</dbReference>
<dbReference type="CDD" id="cd04301">
    <property type="entry name" value="NAT_SF"/>
    <property type="match status" value="1"/>
</dbReference>
<keyword evidence="5" id="KW-0256">Endoplasmic reticulum</keyword>
<sequence length="160" mass="18014">MFEASLLGTAVLSRLPDGYHMRPLSADDYDKGYLACLEQLATVGDVSRRQFADQFELMRRQGSSYVVVIEDTRTQRIVASGTLVVEYKFLRGCAHAGHIEDIVVDSQQRGTGLGVRMIEQLKALASTLGCYKLILNCSERNAGFYERCGLRRHDIQMKLY</sequence>
<dbReference type="GO" id="GO:0004343">
    <property type="term" value="F:glucosamine 6-phosphate N-acetyltransferase activity"/>
    <property type="evidence" value="ECO:0007669"/>
    <property type="project" value="UniProtKB-UniRule"/>
</dbReference>
<dbReference type="EMBL" id="KZ992498">
    <property type="protein sequence ID" value="RKP09649.1"/>
    <property type="molecule type" value="Genomic_DNA"/>
</dbReference>
<dbReference type="Pfam" id="PF00583">
    <property type="entry name" value="Acetyltransf_1"/>
    <property type="match status" value="1"/>
</dbReference>
<evidence type="ECO:0000256" key="7">
    <source>
        <dbReference type="ARBA" id="ARBA00023315"/>
    </source>
</evidence>
<keyword evidence="11" id="KW-1185">Reference proteome</keyword>
<comment type="pathway">
    <text evidence="8">Nucleotide-sugar biosynthesis; UDP-N-acetyl-alpha-D-glucosamine biosynthesis; N-acetyl-alpha-D-glucosamine 1-phosphate from alpha-D-glucosamine 6-phosphate (route I): step 1/2.</text>
</comment>
<dbReference type="PANTHER" id="PTHR13355">
    <property type="entry name" value="GLUCOSAMINE 6-PHOSPHATE N-ACETYLTRANSFERASE"/>
    <property type="match status" value="1"/>
</dbReference>
<keyword evidence="4 8" id="KW-0808">Transferase</keyword>
<reference evidence="11" key="1">
    <citation type="journal article" date="2018" name="Nat. Microbiol.">
        <title>Leveraging single-cell genomics to expand the fungal tree of life.</title>
        <authorList>
            <person name="Ahrendt S.R."/>
            <person name="Quandt C.A."/>
            <person name="Ciobanu D."/>
            <person name="Clum A."/>
            <person name="Salamov A."/>
            <person name="Andreopoulos B."/>
            <person name="Cheng J.F."/>
            <person name="Woyke T."/>
            <person name="Pelin A."/>
            <person name="Henrissat B."/>
            <person name="Reynolds N.K."/>
            <person name="Benny G.L."/>
            <person name="Smith M.E."/>
            <person name="James T.Y."/>
            <person name="Grigoriev I.V."/>
        </authorList>
    </citation>
    <scope>NUCLEOTIDE SEQUENCE [LARGE SCALE GENOMIC DNA]</scope>
    <source>
        <strain evidence="11">RSA 1356</strain>
    </source>
</reference>
<comment type="similarity">
    <text evidence="8">Belongs to the acetyltransferase family. GNA1 subfamily.</text>
</comment>
<evidence type="ECO:0000259" key="9">
    <source>
        <dbReference type="PROSITE" id="PS51186"/>
    </source>
</evidence>
<dbReference type="PROSITE" id="PS51186">
    <property type="entry name" value="GNAT"/>
    <property type="match status" value="1"/>
</dbReference>
<evidence type="ECO:0000313" key="11">
    <source>
        <dbReference type="Proteomes" id="UP000271241"/>
    </source>
</evidence>
<dbReference type="EC" id="2.3.1.4" evidence="8"/>
<dbReference type="Proteomes" id="UP000271241">
    <property type="component" value="Unassembled WGS sequence"/>
</dbReference>
<dbReference type="UniPathway" id="UPA00113">
    <property type="reaction ID" value="UER00529"/>
</dbReference>
<dbReference type="OrthoDB" id="10039976at2759"/>
<gene>
    <name evidence="10" type="ORF">THASP1DRAFT_5812</name>
</gene>
<dbReference type="InterPro" id="IPR016181">
    <property type="entry name" value="Acyl_CoA_acyltransferase"/>
</dbReference>
<evidence type="ECO:0000256" key="4">
    <source>
        <dbReference type="ARBA" id="ARBA00022679"/>
    </source>
</evidence>